<dbReference type="STRING" id="1769779.AUP74_02911"/>
<evidence type="ECO:0000313" key="2">
    <source>
        <dbReference type="EMBL" id="AOS98282.1"/>
    </source>
</evidence>
<dbReference type="InterPro" id="IPR002347">
    <property type="entry name" value="SDR_fam"/>
</dbReference>
<dbReference type="Proteomes" id="UP000095672">
    <property type="component" value="Chromosome"/>
</dbReference>
<gene>
    <name evidence="2" type="primary">fabG_9</name>
    <name evidence="2" type="ORF">AUP74_02911</name>
</gene>
<dbReference type="GO" id="GO:0015996">
    <property type="term" value="P:chlorophyll catabolic process"/>
    <property type="evidence" value="ECO:0007669"/>
    <property type="project" value="TreeGrafter"/>
</dbReference>
<reference evidence="3" key="1">
    <citation type="submission" date="2016-01" db="EMBL/GenBank/DDBJ databases">
        <title>Complete genome sequence of Microbulbifer sp. CCB-MM1, a halophile isolated from Matang Mangrove Forest, Perak.</title>
        <authorList>
            <person name="Moh T.H."/>
            <person name="Dinesh B."/>
            <person name="Lau N.-S."/>
            <person name="Go F."/>
            <person name="Alexander Chong S.-C."/>
        </authorList>
    </citation>
    <scope>NUCLEOTIDE SEQUENCE [LARGE SCALE GENOMIC DNA]</scope>
    <source>
        <strain evidence="3">CCB-MM1</strain>
    </source>
</reference>
<dbReference type="OrthoDB" id="9810734at2"/>
<dbReference type="PANTHER" id="PTHR24314:SF21">
    <property type="entry name" value="CHLOROPHYLL(IDE) B REDUCTASE NYC1, CHLOROPLASTIC-RELATED"/>
    <property type="match status" value="1"/>
</dbReference>
<dbReference type="AlphaFoldDB" id="A0A1C9WAV0"/>
<dbReference type="PRINTS" id="PR00080">
    <property type="entry name" value="SDRFAMILY"/>
</dbReference>
<protein>
    <submittedName>
        <fullName evidence="2">3-oxoacyl-[acyl-carrier-protein] reductase FabG</fullName>
        <ecNumber evidence="2">1.1.1.100</ecNumber>
    </submittedName>
</protein>
<keyword evidence="3" id="KW-1185">Reference proteome</keyword>
<accession>A0A1C9WAV0</accession>
<dbReference type="EMBL" id="CP014143">
    <property type="protein sequence ID" value="AOS98282.1"/>
    <property type="molecule type" value="Genomic_DNA"/>
</dbReference>
<evidence type="ECO:0000256" key="1">
    <source>
        <dbReference type="RuleBase" id="RU000363"/>
    </source>
</evidence>
<evidence type="ECO:0000313" key="3">
    <source>
        <dbReference type="Proteomes" id="UP000095672"/>
    </source>
</evidence>
<dbReference type="Pfam" id="PF00106">
    <property type="entry name" value="adh_short"/>
    <property type="match status" value="1"/>
</dbReference>
<proteinExistence type="inferred from homology"/>
<dbReference type="GO" id="GO:0004316">
    <property type="term" value="F:3-oxoacyl-[acyl-carrier-protein] reductase (NADPH) activity"/>
    <property type="evidence" value="ECO:0007669"/>
    <property type="project" value="UniProtKB-EC"/>
</dbReference>
<dbReference type="SUPFAM" id="SSF51735">
    <property type="entry name" value="NAD(P)-binding Rossmann-fold domains"/>
    <property type="match status" value="1"/>
</dbReference>
<dbReference type="InterPro" id="IPR052625">
    <property type="entry name" value="Chl_b_Red"/>
</dbReference>
<dbReference type="Gene3D" id="3.40.50.720">
    <property type="entry name" value="NAD(P)-binding Rossmann-like Domain"/>
    <property type="match status" value="1"/>
</dbReference>
<dbReference type="EC" id="1.1.1.100" evidence="2"/>
<dbReference type="CDD" id="cd05233">
    <property type="entry name" value="SDR_c"/>
    <property type="match status" value="1"/>
</dbReference>
<dbReference type="RefSeq" id="WP_069948162.1">
    <property type="nucleotide sequence ID" value="NZ_CP014143.1"/>
</dbReference>
<dbReference type="GO" id="GO:0010304">
    <property type="term" value="P:PSII associated light-harvesting complex II catabolic process"/>
    <property type="evidence" value="ECO:0007669"/>
    <property type="project" value="TreeGrafter"/>
</dbReference>
<dbReference type="GO" id="GO:0034256">
    <property type="term" value="F:chlorophyll(ide) b reductase activity"/>
    <property type="evidence" value="ECO:0007669"/>
    <property type="project" value="TreeGrafter"/>
</dbReference>
<dbReference type="InterPro" id="IPR036291">
    <property type="entry name" value="NAD(P)-bd_dom_sf"/>
</dbReference>
<dbReference type="KEGG" id="micc:AUP74_02911"/>
<dbReference type="PRINTS" id="PR00081">
    <property type="entry name" value="GDHRDH"/>
</dbReference>
<keyword evidence="2" id="KW-0560">Oxidoreductase</keyword>
<dbReference type="PANTHER" id="PTHR24314">
    <property type="entry name" value="NON-SPECIFIC LIPID TRANSFER PROTEIN-RELATED"/>
    <property type="match status" value="1"/>
</dbReference>
<name>A0A1C9WAV0_9GAMM</name>
<organism evidence="2 3">
    <name type="scientific">Microbulbifer aggregans</name>
    <dbReference type="NCBI Taxonomy" id="1769779"/>
    <lineage>
        <taxon>Bacteria</taxon>
        <taxon>Pseudomonadati</taxon>
        <taxon>Pseudomonadota</taxon>
        <taxon>Gammaproteobacteria</taxon>
        <taxon>Cellvibrionales</taxon>
        <taxon>Microbulbiferaceae</taxon>
        <taxon>Microbulbifer</taxon>
    </lineage>
</organism>
<sequence length="265" mass="28730">MANIVITGSTKGIGFGLARAFLDNGHNVIISGRSEETVSSALDRLHAPTAQCRGLACDTAELSQVEALWEFAEATFGTVDIWINNAGLARTGWSIQDIPQQEIAAMVGTNLLGTINGCRVAAAGMRKQDEGKIFNMLGGGSDGEYFPGMGVYGTTKRGLDYFTDALSRELKDTGILVGKIRPGMVITEAVIREARQNPDRFASSRRFMNNLVDQVETVSAYLAEKILDCNKSGEKIRWLSGGKIAARMLVGLVRKREDQFARHGL</sequence>
<comment type="similarity">
    <text evidence="1">Belongs to the short-chain dehydrogenases/reductases (SDR) family.</text>
</comment>